<feature type="compositionally biased region" description="Low complexity" evidence="1">
    <location>
        <begin position="208"/>
        <end position="221"/>
    </location>
</feature>
<proteinExistence type="predicted"/>
<feature type="compositionally biased region" description="Polar residues" evidence="1">
    <location>
        <begin position="8"/>
        <end position="29"/>
    </location>
</feature>
<name>A0A1H5A889_9PSED</name>
<accession>A0A1H5A889</accession>
<feature type="compositionally biased region" description="Polar residues" evidence="1">
    <location>
        <begin position="122"/>
        <end position="138"/>
    </location>
</feature>
<dbReference type="RefSeq" id="WP_143038401.1">
    <property type="nucleotide sequence ID" value="NZ_FNTJ01000003.1"/>
</dbReference>
<protein>
    <submittedName>
        <fullName evidence="2">Uncharacterized protein</fullName>
    </submittedName>
</protein>
<evidence type="ECO:0000256" key="1">
    <source>
        <dbReference type="SAM" id="MobiDB-lite"/>
    </source>
</evidence>
<dbReference type="EMBL" id="FNTJ01000003">
    <property type="protein sequence ID" value="SED38676.1"/>
    <property type="molecule type" value="Genomic_DNA"/>
</dbReference>
<feature type="region of interest" description="Disordered" evidence="1">
    <location>
        <begin position="332"/>
        <end position="360"/>
    </location>
</feature>
<dbReference type="Proteomes" id="UP000198982">
    <property type="component" value="Unassembled WGS sequence"/>
</dbReference>
<organism evidence="2 3">
    <name type="scientific">Pseudomonas saponiphila</name>
    <dbReference type="NCBI Taxonomy" id="556534"/>
    <lineage>
        <taxon>Bacteria</taxon>
        <taxon>Pseudomonadati</taxon>
        <taxon>Pseudomonadota</taxon>
        <taxon>Gammaproteobacteria</taxon>
        <taxon>Pseudomonadales</taxon>
        <taxon>Pseudomonadaceae</taxon>
        <taxon>Pseudomonas</taxon>
    </lineage>
</organism>
<keyword evidence="3" id="KW-1185">Reference proteome</keyword>
<feature type="region of interest" description="Disordered" evidence="1">
    <location>
        <begin position="1"/>
        <end position="58"/>
    </location>
</feature>
<sequence>MSEEKNSPLGSLLQNVRQGVSNMVGNNGRQEPVINDRPDDQIDPVVDDANTSANQNHPVDADIDSLIQEDNDQPQGQTTTLRDRLAALSGKQKALLGAVIVVGVLAAKNQLEAPSVAPQEPASAQTQEEGDTGSQEQTALLEGEFKSNSGLDSPDGGFSGGGDAVNQEPLQLDLNEVAGETGNAAISTEVDLNPLDTFTPGEPSAQSVPPVADLPAVLPEPGLTPPPTDAQPVDASTKPATTAAEPVAENKPTPPAEAPVAGSPFEANQGDAFGEAILAGEEKQGVDSSNPAPLGQTEISADAKKLAELEALVKEQAASIEQLKSDLAKAQKPVATQQQVSKPKPHVQQKPLVVQSSKPKQAPRPRVCVKAVAQAARNCSTCVAHAFVVSNGTETMVGHGDKLDGYRVSIVGDRLDLQGPEGTEPHKFWSSPKGCSY</sequence>
<reference evidence="3" key="1">
    <citation type="submission" date="2016-10" db="EMBL/GenBank/DDBJ databases">
        <authorList>
            <person name="Varghese N."/>
            <person name="Submissions S."/>
        </authorList>
    </citation>
    <scope>NUCLEOTIDE SEQUENCE [LARGE SCALE GENOMIC DNA]</scope>
    <source>
        <strain evidence="3">DSM 9751</strain>
    </source>
</reference>
<feature type="region of interest" description="Disordered" evidence="1">
    <location>
        <begin position="114"/>
        <end position="268"/>
    </location>
</feature>
<dbReference type="AlphaFoldDB" id="A0A1H5A889"/>
<gene>
    <name evidence="2" type="ORF">SAMN05216178_7038</name>
</gene>
<evidence type="ECO:0000313" key="2">
    <source>
        <dbReference type="EMBL" id="SED38676.1"/>
    </source>
</evidence>
<evidence type="ECO:0000313" key="3">
    <source>
        <dbReference type="Proteomes" id="UP000198982"/>
    </source>
</evidence>